<protein>
    <submittedName>
        <fullName evidence="1">Uncharacterized protein</fullName>
    </submittedName>
</protein>
<evidence type="ECO:0000313" key="1">
    <source>
        <dbReference type="EMBL" id="KAG0448570.1"/>
    </source>
</evidence>
<gene>
    <name evidence="2" type="ORF">HPP92_027723</name>
    <name evidence="1" type="ORF">HPP92_027767</name>
</gene>
<organism evidence="1 4">
    <name type="scientific">Vanilla planifolia</name>
    <name type="common">Vanilla</name>
    <dbReference type="NCBI Taxonomy" id="51239"/>
    <lineage>
        <taxon>Eukaryota</taxon>
        <taxon>Viridiplantae</taxon>
        <taxon>Streptophyta</taxon>
        <taxon>Embryophyta</taxon>
        <taxon>Tracheophyta</taxon>
        <taxon>Spermatophyta</taxon>
        <taxon>Magnoliopsida</taxon>
        <taxon>Liliopsida</taxon>
        <taxon>Asparagales</taxon>
        <taxon>Orchidaceae</taxon>
        <taxon>Vanilloideae</taxon>
        <taxon>Vanilleae</taxon>
        <taxon>Vanilla</taxon>
    </lineage>
</organism>
<evidence type="ECO:0000313" key="3">
    <source>
        <dbReference type="Proteomes" id="UP000636800"/>
    </source>
</evidence>
<name>A0A835U5G5_VANPL</name>
<dbReference type="EMBL" id="JADCNL010000291">
    <property type="protein sequence ID" value="KAG0448676.1"/>
    <property type="molecule type" value="Genomic_DNA"/>
</dbReference>
<dbReference type="OrthoDB" id="10250414at2759"/>
<dbReference type="Proteomes" id="UP000639772">
    <property type="component" value="Unassembled WGS sequence"/>
</dbReference>
<evidence type="ECO:0000313" key="4">
    <source>
        <dbReference type="Proteomes" id="UP000639772"/>
    </source>
</evidence>
<evidence type="ECO:0000313" key="2">
    <source>
        <dbReference type="EMBL" id="KAG0448676.1"/>
    </source>
</evidence>
<sequence>MPEQVSLEDIEATARGLGIDLSVVDLNAINLPPGEDFGIKRCDDEEDLYHEESLELESGFGNVIVVDNLPIVSSEKFEKLEGVIRKDIQPNWA</sequence>
<comment type="caution">
    <text evidence="1">The sequence shown here is derived from an EMBL/GenBank/DDBJ whole genome shotgun (WGS) entry which is preliminary data.</text>
</comment>
<accession>A0A835U5G5</accession>
<dbReference type="AlphaFoldDB" id="A0A835U5G5"/>
<dbReference type="EMBL" id="JADCNM010000292">
    <property type="protein sequence ID" value="KAG0448570.1"/>
    <property type="molecule type" value="Genomic_DNA"/>
</dbReference>
<proteinExistence type="predicted"/>
<dbReference type="Proteomes" id="UP000636800">
    <property type="component" value="Unassembled WGS sequence"/>
</dbReference>
<keyword evidence="3" id="KW-1185">Reference proteome</keyword>
<reference evidence="3 4" key="1">
    <citation type="journal article" date="2020" name="Nat. Food">
        <title>A phased Vanilla planifolia genome enables genetic improvement of flavour and production.</title>
        <authorList>
            <person name="Hasing T."/>
            <person name="Tang H."/>
            <person name="Brym M."/>
            <person name="Khazi F."/>
            <person name="Huang T."/>
            <person name="Chambers A.H."/>
        </authorList>
    </citation>
    <scope>NUCLEOTIDE SEQUENCE [LARGE SCALE GENOMIC DNA]</scope>
    <source>
        <tissue evidence="1">Leaf</tissue>
    </source>
</reference>